<protein>
    <submittedName>
        <fullName evidence="2">Sugar-transfer associated ATP-grasp</fullName>
    </submittedName>
</protein>
<dbReference type="OrthoDB" id="242577at2157"/>
<dbReference type="InterPro" id="IPR039523">
    <property type="entry name" value="RimK-rel_E_lig_ATP-grasp"/>
</dbReference>
<reference evidence="3" key="1">
    <citation type="submission" date="2016-10" db="EMBL/GenBank/DDBJ databases">
        <authorList>
            <person name="Varghese N."/>
            <person name="Submissions S."/>
        </authorList>
    </citation>
    <scope>NUCLEOTIDE SEQUENCE [LARGE SCALE GENOMIC DNA]</scope>
    <source>
        <strain evidence="3">CGMCC 1.10121</strain>
    </source>
</reference>
<feature type="domain" description="Alpha-L-glutamate ligase-related protein ATP-grasp" evidence="1">
    <location>
        <begin position="149"/>
        <end position="363"/>
    </location>
</feature>
<evidence type="ECO:0000259" key="1">
    <source>
        <dbReference type="Pfam" id="PF14397"/>
    </source>
</evidence>
<dbReference type="SUPFAM" id="SSF56059">
    <property type="entry name" value="Glutathione synthetase ATP-binding domain-like"/>
    <property type="match status" value="1"/>
</dbReference>
<organism evidence="2 3">
    <name type="scientific">Halogranum amylolyticum</name>
    <dbReference type="NCBI Taxonomy" id="660520"/>
    <lineage>
        <taxon>Archaea</taxon>
        <taxon>Methanobacteriati</taxon>
        <taxon>Methanobacteriota</taxon>
        <taxon>Stenosarchaea group</taxon>
        <taxon>Halobacteria</taxon>
        <taxon>Halobacteriales</taxon>
        <taxon>Haloferacaceae</taxon>
    </lineage>
</organism>
<sequence length="383" mass="43683">MAEHPLLAKLYHGADDQLSLFARLLKYELKWGRAIDVSLKRRLWLWRRGFTSESDLLFDIDETNAYEFLSTVQQERSMDIANNWTPTASNKLTSHLLYSSVPEYLPDLYGLIENGMLKRMSPILDAPAWQQQESALTATDGGQVQQFGTFEWIDTYLDEQNALVLKPVYGRAGNGIFVCRKDADSNRYEVNGEQKTQREFITFLEGLDEYLATEFIEQADYTEQLFPDASNTLRVMTFWDYETDEPFIGAAVQRIGSFESAPTDNWSNGGISAEVTEDGTLSRGAQWLSSAGDVRWFDTHPDTGSQIAGTSIPNWSTMREQILELASLYPYFPKVGWDILPTGDGTFKLIELNPRAGTRSIQIHTPLLRDPRIRQFYDHHDCL</sequence>
<dbReference type="AlphaFoldDB" id="A0A1H8MPQ9"/>
<evidence type="ECO:0000313" key="2">
    <source>
        <dbReference type="EMBL" id="SEO19233.1"/>
    </source>
</evidence>
<dbReference type="Pfam" id="PF14397">
    <property type="entry name" value="ATPgrasp_ST"/>
    <property type="match status" value="1"/>
</dbReference>
<proteinExistence type="predicted"/>
<dbReference type="RefSeq" id="WP_089820445.1">
    <property type="nucleotide sequence ID" value="NZ_FODV01000001.1"/>
</dbReference>
<evidence type="ECO:0000313" key="3">
    <source>
        <dbReference type="Proteomes" id="UP000199126"/>
    </source>
</evidence>
<accession>A0A1H8MPQ9</accession>
<dbReference type="EMBL" id="FODV01000001">
    <property type="protein sequence ID" value="SEO19233.1"/>
    <property type="molecule type" value="Genomic_DNA"/>
</dbReference>
<gene>
    <name evidence="2" type="ORF">SAMN04487948_1016</name>
</gene>
<name>A0A1H8MPQ9_9EURY</name>
<dbReference type="Proteomes" id="UP000199126">
    <property type="component" value="Unassembled WGS sequence"/>
</dbReference>
<keyword evidence="3" id="KW-1185">Reference proteome</keyword>